<comment type="caution">
    <text evidence="2">The sequence shown here is derived from an EMBL/GenBank/DDBJ whole genome shotgun (WGS) entry which is preliminary data.</text>
</comment>
<name>A0A1R1QQP5_9BACI</name>
<gene>
    <name evidence="2" type="ORF">BW143_07295</name>
</gene>
<dbReference type="EMBL" id="MTJL01000011">
    <property type="protein sequence ID" value="OMI07000.1"/>
    <property type="molecule type" value="Genomic_DNA"/>
</dbReference>
<dbReference type="AlphaFoldDB" id="A0A1R1QQP5"/>
<organism evidence="2 3">
    <name type="scientific">Bacillus swezeyi</name>
    <dbReference type="NCBI Taxonomy" id="1925020"/>
    <lineage>
        <taxon>Bacteria</taxon>
        <taxon>Bacillati</taxon>
        <taxon>Bacillota</taxon>
        <taxon>Bacilli</taxon>
        <taxon>Bacillales</taxon>
        <taxon>Bacillaceae</taxon>
        <taxon>Bacillus</taxon>
    </lineage>
</organism>
<accession>A0A1R1S200</accession>
<dbReference type="RefSeq" id="WP_076760167.1">
    <property type="nucleotide sequence ID" value="NZ_JARMMH010000011.1"/>
</dbReference>
<dbReference type="Proteomes" id="UP000187367">
    <property type="component" value="Unassembled WGS sequence"/>
</dbReference>
<dbReference type="InterPro" id="IPR031616">
    <property type="entry name" value="BsrE-like"/>
</dbReference>
<accession>A0A1R1QQP5</accession>
<reference evidence="2 3" key="1">
    <citation type="submission" date="2017-01" db="EMBL/GenBank/DDBJ databases">
        <title>Bacillus phylogenomics.</title>
        <authorList>
            <person name="Dunlap C."/>
        </authorList>
    </citation>
    <scope>NUCLEOTIDE SEQUENCE [LARGE SCALE GENOMIC DNA]</scope>
    <source>
        <strain evidence="2 3">NRRL B-41282</strain>
    </source>
</reference>
<keyword evidence="1" id="KW-1133">Transmembrane helix</keyword>
<evidence type="ECO:0000313" key="2">
    <source>
        <dbReference type="EMBL" id="OMI07000.1"/>
    </source>
</evidence>
<keyword evidence="1" id="KW-0812">Transmembrane</keyword>
<dbReference type="Pfam" id="PF16935">
    <property type="entry name" value="Hol_Tox"/>
    <property type="match status" value="1"/>
</dbReference>
<proteinExistence type="predicted"/>
<keyword evidence="3" id="KW-1185">Reference proteome</keyword>
<keyword evidence="1" id="KW-0472">Membrane</keyword>
<sequence length="67" mass="7372">MATESALQLMLSFGILIVGILTLAISRKKVRTPLTVHQGVPTYKLDFRKKTDSLTGAILATIKRTFP</sequence>
<evidence type="ECO:0000313" key="3">
    <source>
        <dbReference type="Proteomes" id="UP000187367"/>
    </source>
</evidence>
<feature type="transmembrane region" description="Helical" evidence="1">
    <location>
        <begin position="6"/>
        <end position="25"/>
    </location>
</feature>
<evidence type="ECO:0000256" key="1">
    <source>
        <dbReference type="SAM" id="Phobius"/>
    </source>
</evidence>
<protein>
    <submittedName>
        <fullName evidence="2">Uncharacterized protein</fullName>
    </submittedName>
</protein>